<keyword evidence="3" id="KW-0029">Amino-acid transport</keyword>
<dbReference type="Gene3D" id="3.40.50.2300">
    <property type="match status" value="2"/>
</dbReference>
<proteinExistence type="inferred from homology"/>
<evidence type="ECO:0000256" key="3">
    <source>
        <dbReference type="ARBA" id="ARBA00022970"/>
    </source>
</evidence>
<comment type="caution">
    <text evidence="6">The sequence shown here is derived from an EMBL/GenBank/DDBJ whole genome shotgun (WGS) entry which is preliminary data.</text>
</comment>
<feature type="signal peptide" evidence="4">
    <location>
        <begin position="1"/>
        <end position="23"/>
    </location>
</feature>
<evidence type="ECO:0000256" key="1">
    <source>
        <dbReference type="ARBA" id="ARBA00010062"/>
    </source>
</evidence>
<comment type="similarity">
    <text evidence="1">Belongs to the leucine-binding protein family.</text>
</comment>
<keyword evidence="7" id="KW-1185">Reference proteome</keyword>
<dbReference type="InterPro" id="IPR028081">
    <property type="entry name" value="Leu-bd"/>
</dbReference>
<dbReference type="EMBL" id="VIWP01000014">
    <property type="protein sequence ID" value="TWF46490.1"/>
    <property type="molecule type" value="Genomic_DNA"/>
</dbReference>
<dbReference type="Pfam" id="PF13458">
    <property type="entry name" value="Peripla_BP_6"/>
    <property type="match status" value="1"/>
</dbReference>
<evidence type="ECO:0000256" key="4">
    <source>
        <dbReference type="SAM" id="SignalP"/>
    </source>
</evidence>
<evidence type="ECO:0000313" key="6">
    <source>
        <dbReference type="EMBL" id="TWF46490.1"/>
    </source>
</evidence>
<dbReference type="InterPro" id="IPR051010">
    <property type="entry name" value="BCAA_transport"/>
</dbReference>
<reference evidence="6 7" key="1">
    <citation type="submission" date="2019-06" db="EMBL/GenBank/DDBJ databases">
        <title>Sorghum-associated microbial communities from plants grown in Nebraska, USA.</title>
        <authorList>
            <person name="Schachtman D."/>
        </authorList>
    </citation>
    <scope>NUCLEOTIDE SEQUENCE [LARGE SCALE GENOMIC DNA]</scope>
    <source>
        <strain evidence="6 7">1225</strain>
    </source>
</reference>
<keyword evidence="3" id="KW-0813">Transport</keyword>
<evidence type="ECO:0000259" key="5">
    <source>
        <dbReference type="Pfam" id="PF13458"/>
    </source>
</evidence>
<feature type="domain" description="Leucine-binding protein" evidence="5">
    <location>
        <begin position="27"/>
        <end position="347"/>
    </location>
</feature>
<evidence type="ECO:0000313" key="7">
    <source>
        <dbReference type="Proteomes" id="UP000320653"/>
    </source>
</evidence>
<name>A0A561Q819_9HYPH</name>
<protein>
    <submittedName>
        <fullName evidence="6">Amino acid/amide ABC transporter substrate-binding protein (HAAT family)</fullName>
    </submittedName>
</protein>
<organism evidence="6 7">
    <name type="scientific">Neorhizobium alkalisoli</name>
    <dbReference type="NCBI Taxonomy" id="528178"/>
    <lineage>
        <taxon>Bacteria</taxon>
        <taxon>Pseudomonadati</taxon>
        <taxon>Pseudomonadota</taxon>
        <taxon>Alphaproteobacteria</taxon>
        <taxon>Hyphomicrobiales</taxon>
        <taxon>Rhizobiaceae</taxon>
        <taxon>Rhizobium/Agrobacterium group</taxon>
        <taxon>Neorhizobium</taxon>
    </lineage>
</organism>
<dbReference type="SUPFAM" id="SSF53822">
    <property type="entry name" value="Periplasmic binding protein-like I"/>
    <property type="match status" value="1"/>
</dbReference>
<feature type="chain" id="PRO_5021813097" evidence="4">
    <location>
        <begin position="24"/>
        <end position="395"/>
    </location>
</feature>
<evidence type="ECO:0000256" key="2">
    <source>
        <dbReference type="ARBA" id="ARBA00022729"/>
    </source>
</evidence>
<keyword evidence="2 4" id="KW-0732">Signal</keyword>
<dbReference type="PANTHER" id="PTHR30483:SF6">
    <property type="entry name" value="PERIPLASMIC BINDING PROTEIN OF ABC TRANSPORTER FOR NATURAL AMINO ACIDS"/>
    <property type="match status" value="1"/>
</dbReference>
<gene>
    <name evidence="6" type="ORF">FHW37_11459</name>
</gene>
<dbReference type="CDD" id="cd06336">
    <property type="entry name" value="PBP1_ABC_ligand_binding-like"/>
    <property type="match status" value="1"/>
</dbReference>
<dbReference type="GO" id="GO:0006865">
    <property type="term" value="P:amino acid transport"/>
    <property type="evidence" value="ECO:0007669"/>
    <property type="project" value="UniProtKB-KW"/>
</dbReference>
<dbReference type="RefSeq" id="WP_145643152.1">
    <property type="nucleotide sequence ID" value="NZ_VIWP01000014.1"/>
</dbReference>
<dbReference type="PANTHER" id="PTHR30483">
    <property type="entry name" value="LEUCINE-SPECIFIC-BINDING PROTEIN"/>
    <property type="match status" value="1"/>
</dbReference>
<dbReference type="AlphaFoldDB" id="A0A561Q819"/>
<sequence length="395" mass="42607">MKMMKTLLTAATFLSASAVGSFAENLTLGELHPVTGPASFYGLVMSQTLKLRAEQTNEKGGLDVGGTKYTLSIATGDDQAQATKGVAALRKLMTDDVHFIFGPLASAVAPAVKPIIDKQTDLLQIIDGSIADGVVNGKNSFRVQASADTYNNAVLNYLTENKVKSVAVMTDRSHQGFVMSEKRMGESIEKAGVKVTGLEHFQIGDTDFSAQLTNLRASMPDALVLRGYPGEGALITKQAEALGFKGQIVWEMGAPPSTVMKNIPSAQMDGVTNCIPRMMADYVRLNVPNALKLQEEFKKKYGEDPGENASFSNDAFWILTTAMQKAGSIKAPDVAKALTEMKVTDVPNLIIQYQPYENGLLFKDGQANPPSACQVWKGESWQNPPGDKIEMTTKN</sequence>
<dbReference type="Proteomes" id="UP000320653">
    <property type="component" value="Unassembled WGS sequence"/>
</dbReference>
<dbReference type="InterPro" id="IPR028082">
    <property type="entry name" value="Peripla_BP_I"/>
</dbReference>
<accession>A0A561Q819</accession>
<dbReference type="OrthoDB" id="9791590at2"/>